<evidence type="ECO:0000313" key="2">
    <source>
        <dbReference type="Proteomes" id="UP000827092"/>
    </source>
</evidence>
<proteinExistence type="predicted"/>
<name>A0AAV6V7M0_9ARAC</name>
<organism evidence="1 2">
    <name type="scientific">Oedothorax gibbosus</name>
    <dbReference type="NCBI Taxonomy" id="931172"/>
    <lineage>
        <taxon>Eukaryota</taxon>
        <taxon>Metazoa</taxon>
        <taxon>Ecdysozoa</taxon>
        <taxon>Arthropoda</taxon>
        <taxon>Chelicerata</taxon>
        <taxon>Arachnida</taxon>
        <taxon>Araneae</taxon>
        <taxon>Araneomorphae</taxon>
        <taxon>Entelegynae</taxon>
        <taxon>Araneoidea</taxon>
        <taxon>Linyphiidae</taxon>
        <taxon>Erigoninae</taxon>
        <taxon>Oedothorax</taxon>
    </lineage>
</organism>
<dbReference type="AlphaFoldDB" id="A0AAV6V7M0"/>
<gene>
    <name evidence="1" type="ORF">JTE90_007730</name>
</gene>
<evidence type="ECO:0008006" key="3">
    <source>
        <dbReference type="Google" id="ProtNLM"/>
    </source>
</evidence>
<accession>A0AAV6V7M0</accession>
<reference evidence="1 2" key="1">
    <citation type="journal article" date="2022" name="Nat. Ecol. Evol.">
        <title>A masculinizing supergene underlies an exaggerated male reproductive morph in a spider.</title>
        <authorList>
            <person name="Hendrickx F."/>
            <person name="De Corte Z."/>
            <person name="Sonet G."/>
            <person name="Van Belleghem S.M."/>
            <person name="Kostlbacher S."/>
            <person name="Vangestel C."/>
        </authorList>
    </citation>
    <scope>NUCLEOTIDE SEQUENCE [LARGE SCALE GENOMIC DNA]</scope>
    <source>
        <strain evidence="1">W744_W776</strain>
    </source>
</reference>
<dbReference type="EMBL" id="JAFNEN010000149">
    <property type="protein sequence ID" value="KAG8191934.1"/>
    <property type="molecule type" value="Genomic_DNA"/>
</dbReference>
<sequence>MFSLGKLCYLASVSIVNSHFVFGRVFSSTLQVARNSEVLPVSTSSESIDFSAMCSDPGWPVKPVRNPF</sequence>
<evidence type="ECO:0000313" key="1">
    <source>
        <dbReference type="EMBL" id="KAG8191934.1"/>
    </source>
</evidence>
<protein>
    <recommendedName>
        <fullName evidence="3">Secreted protein</fullName>
    </recommendedName>
</protein>
<dbReference type="Proteomes" id="UP000827092">
    <property type="component" value="Unassembled WGS sequence"/>
</dbReference>
<comment type="caution">
    <text evidence="1">The sequence shown here is derived from an EMBL/GenBank/DDBJ whole genome shotgun (WGS) entry which is preliminary data.</text>
</comment>
<keyword evidence="2" id="KW-1185">Reference proteome</keyword>